<sequence length="446" mass="50644">MPFVPIRFIHASNLRLDHQPQGVGAVSKESQICLEDCTLITFQEIVKSCLEHEIDFLLLTGNTFINEDHSIRARIALLDGFQQLASENIQVFVIPGQHDPLSAWDLQSNWPGNVTFLSPQDHDTLDILRNEETIATLQVLGSAHLKKQQSLKLNQRNQLFNQHDQRALSIGLIAANSPTRPVDYSGESKQSIPLTLSSDFLPANWQTDEINEVAVDYIALCKGTQRHTFEMHPGLAHHPGTSQGLNFDEHKQTGVTLVTVGSEAQLDLRLLKVAAVRWLVVELDLEPETTSKQLKQLMKEALLSRKSAGHETLWMVRWHIKGSGDLFDSLRSFKYQSGWSSELAMELNDRLPILLEQAFYLQYRDVHSSRTASDLVHRFQRQIEAFKRESESPLKNLLTHTTQLDQTWHERLGSLTNQIDEQAIFNSAIRNGQTWLNITSDEEVHS</sequence>
<dbReference type="KEGG" id="gaz:Pan241w_54570"/>
<evidence type="ECO:0000313" key="2">
    <source>
        <dbReference type="Proteomes" id="UP000317171"/>
    </source>
</evidence>
<dbReference type="RefSeq" id="WP_145221754.1">
    <property type="nucleotide sequence ID" value="NZ_CP036269.1"/>
</dbReference>
<dbReference type="EMBL" id="CP036269">
    <property type="protein sequence ID" value="QDT45337.1"/>
    <property type="molecule type" value="Genomic_DNA"/>
</dbReference>
<dbReference type="OrthoDB" id="208387at2"/>
<dbReference type="PANTHER" id="PTHR30337:SF7">
    <property type="entry name" value="PHOSPHOESTERASE"/>
    <property type="match status" value="1"/>
</dbReference>
<dbReference type="Gene3D" id="3.60.21.10">
    <property type="match status" value="1"/>
</dbReference>
<dbReference type="Proteomes" id="UP000317171">
    <property type="component" value="Chromosome"/>
</dbReference>
<accession>A0A517RN77</accession>
<name>A0A517RN77_9PLAN</name>
<reference evidence="1 2" key="1">
    <citation type="submission" date="2019-02" db="EMBL/GenBank/DDBJ databases">
        <title>Deep-cultivation of Planctomycetes and their phenomic and genomic characterization uncovers novel biology.</title>
        <authorList>
            <person name="Wiegand S."/>
            <person name="Jogler M."/>
            <person name="Boedeker C."/>
            <person name="Pinto D."/>
            <person name="Vollmers J."/>
            <person name="Rivas-Marin E."/>
            <person name="Kohn T."/>
            <person name="Peeters S.H."/>
            <person name="Heuer A."/>
            <person name="Rast P."/>
            <person name="Oberbeckmann S."/>
            <person name="Bunk B."/>
            <person name="Jeske O."/>
            <person name="Meyerdierks A."/>
            <person name="Storesund J.E."/>
            <person name="Kallscheuer N."/>
            <person name="Luecker S."/>
            <person name="Lage O.M."/>
            <person name="Pohl T."/>
            <person name="Merkel B.J."/>
            <person name="Hornburger P."/>
            <person name="Mueller R.-W."/>
            <person name="Bruemmer F."/>
            <person name="Labrenz M."/>
            <person name="Spormann A.M."/>
            <person name="Op den Camp H."/>
            <person name="Overmann J."/>
            <person name="Amann R."/>
            <person name="Jetten M.S.M."/>
            <person name="Mascher T."/>
            <person name="Medema M.H."/>
            <person name="Devos D.P."/>
            <person name="Kaster A.-K."/>
            <person name="Ovreas L."/>
            <person name="Rohde M."/>
            <person name="Galperin M.Y."/>
            <person name="Jogler C."/>
        </authorList>
    </citation>
    <scope>NUCLEOTIDE SEQUENCE [LARGE SCALE GENOMIC DNA]</scope>
    <source>
        <strain evidence="1 2">Pan241w</strain>
    </source>
</reference>
<organism evidence="1 2">
    <name type="scientific">Gimesia alba</name>
    <dbReference type="NCBI Taxonomy" id="2527973"/>
    <lineage>
        <taxon>Bacteria</taxon>
        <taxon>Pseudomonadati</taxon>
        <taxon>Planctomycetota</taxon>
        <taxon>Planctomycetia</taxon>
        <taxon>Planctomycetales</taxon>
        <taxon>Planctomycetaceae</taxon>
        <taxon>Gimesia</taxon>
    </lineage>
</organism>
<protein>
    <submittedName>
        <fullName evidence="1">Putative metallophosphoesterase YhaO</fullName>
    </submittedName>
</protein>
<dbReference type="AlphaFoldDB" id="A0A517RN77"/>
<keyword evidence="2" id="KW-1185">Reference proteome</keyword>
<evidence type="ECO:0000313" key="1">
    <source>
        <dbReference type="EMBL" id="QDT45337.1"/>
    </source>
</evidence>
<proteinExistence type="predicted"/>
<dbReference type="SUPFAM" id="SSF56300">
    <property type="entry name" value="Metallo-dependent phosphatases"/>
    <property type="match status" value="1"/>
</dbReference>
<dbReference type="InterPro" id="IPR050535">
    <property type="entry name" value="DNA_Repair-Maintenance_Comp"/>
</dbReference>
<dbReference type="InterPro" id="IPR029052">
    <property type="entry name" value="Metallo-depent_PP-like"/>
</dbReference>
<dbReference type="PANTHER" id="PTHR30337">
    <property type="entry name" value="COMPONENT OF ATP-DEPENDENT DSDNA EXONUCLEASE"/>
    <property type="match status" value="1"/>
</dbReference>
<gene>
    <name evidence="1" type="primary">yhaO</name>
    <name evidence="1" type="ORF">Pan241w_54570</name>
</gene>